<proteinExistence type="predicted"/>
<evidence type="ECO:0000313" key="4">
    <source>
        <dbReference type="Proteomes" id="UP000177026"/>
    </source>
</evidence>
<protein>
    <recommendedName>
        <fullName evidence="2">Soluble ligand binding domain-containing protein</fullName>
    </recommendedName>
</protein>
<sequence length="214" mass="24051">MINNMRGFISSLSPLFSKYKIEVFLLSMALFIFVFSVLFFFLSIERIPNEEPISQEQIFTSIPQEKYFVDLEGSVERPDVYEITSGARLKDVLIASGGLSVDADRIYFARNFNLARLLKDQEKIYIPSISETENNVLAATQTIQSQTNSSLAQPANTININTGSMDELDSLAGIGAITAQKIIQNRPFQTIQELLDKKIVNKGVFENIKNRIAI</sequence>
<evidence type="ECO:0000259" key="2">
    <source>
        <dbReference type="Pfam" id="PF10531"/>
    </source>
</evidence>
<keyword evidence="1" id="KW-0812">Transmembrane</keyword>
<keyword evidence="1" id="KW-0472">Membrane</keyword>
<dbReference type="Proteomes" id="UP000177026">
    <property type="component" value="Unassembled WGS sequence"/>
</dbReference>
<dbReference type="Gene3D" id="1.10.150.320">
    <property type="entry name" value="Photosystem II 12 kDa extrinsic protein"/>
    <property type="match status" value="1"/>
</dbReference>
<dbReference type="Pfam" id="PF12836">
    <property type="entry name" value="HHH_3"/>
    <property type="match status" value="1"/>
</dbReference>
<comment type="caution">
    <text evidence="3">The sequence shown here is derived from an EMBL/GenBank/DDBJ whole genome shotgun (WGS) entry which is preliminary data.</text>
</comment>
<organism evidence="3 4">
    <name type="scientific">Candidatus Roizmanbacteria bacterium RIFCSPHIGHO2_01_FULL_39_8</name>
    <dbReference type="NCBI Taxonomy" id="1802033"/>
    <lineage>
        <taxon>Bacteria</taxon>
        <taxon>Candidatus Roizmaniibacteriota</taxon>
    </lineage>
</organism>
<dbReference type="InterPro" id="IPR019554">
    <property type="entry name" value="Soluble_ligand-bd"/>
</dbReference>
<accession>A0A1F7GT66</accession>
<gene>
    <name evidence="3" type="ORF">A2866_02335</name>
</gene>
<reference evidence="3 4" key="1">
    <citation type="journal article" date="2016" name="Nat. Commun.">
        <title>Thousands of microbial genomes shed light on interconnected biogeochemical processes in an aquifer system.</title>
        <authorList>
            <person name="Anantharaman K."/>
            <person name="Brown C.T."/>
            <person name="Hug L.A."/>
            <person name="Sharon I."/>
            <person name="Castelle C.J."/>
            <person name="Probst A.J."/>
            <person name="Thomas B.C."/>
            <person name="Singh A."/>
            <person name="Wilkins M.J."/>
            <person name="Karaoz U."/>
            <person name="Brodie E.L."/>
            <person name="Williams K.H."/>
            <person name="Hubbard S.S."/>
            <person name="Banfield J.F."/>
        </authorList>
    </citation>
    <scope>NUCLEOTIDE SEQUENCE [LARGE SCALE GENOMIC DNA]</scope>
</reference>
<evidence type="ECO:0000256" key="1">
    <source>
        <dbReference type="SAM" id="Phobius"/>
    </source>
</evidence>
<feature type="transmembrane region" description="Helical" evidence="1">
    <location>
        <begin position="21"/>
        <end position="42"/>
    </location>
</feature>
<dbReference type="SUPFAM" id="SSF81585">
    <property type="entry name" value="PsbU/PolX domain-like"/>
    <property type="match status" value="1"/>
</dbReference>
<dbReference type="EMBL" id="MFZI01000010">
    <property type="protein sequence ID" value="OGK21981.1"/>
    <property type="molecule type" value="Genomic_DNA"/>
</dbReference>
<evidence type="ECO:0000313" key="3">
    <source>
        <dbReference type="EMBL" id="OGK21981.1"/>
    </source>
</evidence>
<feature type="domain" description="Soluble ligand binding" evidence="2">
    <location>
        <begin position="69"/>
        <end position="126"/>
    </location>
</feature>
<dbReference type="AlphaFoldDB" id="A0A1F7GT66"/>
<keyword evidence="1" id="KW-1133">Transmembrane helix</keyword>
<name>A0A1F7GT66_9BACT</name>
<dbReference type="Pfam" id="PF10531">
    <property type="entry name" value="SLBB"/>
    <property type="match status" value="1"/>
</dbReference>